<dbReference type="KEGG" id="aarc:G127AT_15350"/>
<dbReference type="Proteomes" id="UP000671914">
    <property type="component" value="Chromosome"/>
</dbReference>
<reference evidence="1" key="1">
    <citation type="submission" date="2021-03" db="EMBL/GenBank/DDBJ databases">
        <title>Agromyces archimandritus sp. nov., isolated from the cockroach Archimandrita tessellata.</title>
        <authorList>
            <person name="Guzman J."/>
            <person name="Ortuzar M."/>
            <person name="Poehlein A."/>
            <person name="Daniel R."/>
            <person name="Trujillo M."/>
            <person name="Vilcinskas A."/>
        </authorList>
    </citation>
    <scope>NUCLEOTIDE SEQUENCE</scope>
    <source>
        <strain evidence="1">G127AT</strain>
    </source>
</reference>
<sequence>MKSMLWFAAGVAAGFVVAHQINQTKQGKEFFSSIDVKTKAFSQAVADAYHAREAELREHDAA</sequence>
<proteinExistence type="predicted"/>
<dbReference type="AlphaFoldDB" id="A0A975FMH1"/>
<gene>
    <name evidence="1" type="ORF">G127AT_15350</name>
</gene>
<dbReference type="EMBL" id="CP071696">
    <property type="protein sequence ID" value="QTX04602.1"/>
    <property type="molecule type" value="Genomic_DNA"/>
</dbReference>
<organism evidence="1 2">
    <name type="scientific">Agromyces archimandritae</name>
    <dbReference type="NCBI Taxonomy" id="2781962"/>
    <lineage>
        <taxon>Bacteria</taxon>
        <taxon>Bacillati</taxon>
        <taxon>Actinomycetota</taxon>
        <taxon>Actinomycetes</taxon>
        <taxon>Micrococcales</taxon>
        <taxon>Microbacteriaceae</taxon>
        <taxon>Agromyces</taxon>
    </lineage>
</organism>
<evidence type="ECO:0000313" key="2">
    <source>
        <dbReference type="Proteomes" id="UP000671914"/>
    </source>
</evidence>
<accession>A0A975FMH1</accession>
<keyword evidence="2" id="KW-1185">Reference proteome</keyword>
<evidence type="ECO:0000313" key="1">
    <source>
        <dbReference type="EMBL" id="QTX04602.1"/>
    </source>
</evidence>
<protein>
    <submittedName>
        <fullName evidence="1">Uncharacterized protein</fullName>
    </submittedName>
</protein>
<name>A0A975FMH1_9MICO</name>